<keyword evidence="1" id="KW-0812">Transmembrane</keyword>
<keyword evidence="1" id="KW-1133">Transmembrane helix</keyword>
<reference evidence="5" key="1">
    <citation type="submission" date="2010-08" db="EMBL/GenBank/DDBJ databases">
        <authorList>
            <consortium name="Caenorhabditis japonica Sequencing Consortium"/>
            <person name="Wilson R.K."/>
        </authorList>
    </citation>
    <scope>NUCLEOTIDE SEQUENCE [LARGE SCALE GENOMIC DNA]</scope>
    <source>
        <strain evidence="5">DF5081</strain>
    </source>
</reference>
<keyword evidence="1" id="KW-0472">Membrane</keyword>
<dbReference type="AlphaFoldDB" id="A0A8R1DPT3"/>
<evidence type="ECO:0000313" key="4">
    <source>
        <dbReference type="EnsemblMetazoa" id="CJA08121.1"/>
    </source>
</evidence>
<evidence type="ECO:0000259" key="3">
    <source>
        <dbReference type="Pfam" id="PF01030"/>
    </source>
</evidence>
<feature type="chain" id="PRO_5035781645" evidence="2">
    <location>
        <begin position="23"/>
        <end position="211"/>
    </location>
</feature>
<feature type="transmembrane region" description="Helical" evidence="1">
    <location>
        <begin position="181"/>
        <end position="202"/>
    </location>
</feature>
<evidence type="ECO:0000256" key="2">
    <source>
        <dbReference type="SAM" id="SignalP"/>
    </source>
</evidence>
<protein>
    <submittedName>
        <fullName evidence="4">Recep_L_domain domain-containing protein</fullName>
    </submittedName>
</protein>
<dbReference type="InterPro" id="IPR000494">
    <property type="entry name" value="Rcpt_L-dom"/>
</dbReference>
<evidence type="ECO:0000313" key="5">
    <source>
        <dbReference type="Proteomes" id="UP000005237"/>
    </source>
</evidence>
<evidence type="ECO:0000256" key="1">
    <source>
        <dbReference type="SAM" id="Phobius"/>
    </source>
</evidence>
<dbReference type="EnsemblMetazoa" id="CJA08121.1">
    <property type="protein sequence ID" value="CJA08121.1"/>
    <property type="gene ID" value="WBGene00127325"/>
</dbReference>
<organism evidence="4 5">
    <name type="scientific">Caenorhabditis japonica</name>
    <dbReference type="NCBI Taxonomy" id="281687"/>
    <lineage>
        <taxon>Eukaryota</taxon>
        <taxon>Metazoa</taxon>
        <taxon>Ecdysozoa</taxon>
        <taxon>Nematoda</taxon>
        <taxon>Chromadorea</taxon>
        <taxon>Rhabditida</taxon>
        <taxon>Rhabditina</taxon>
        <taxon>Rhabditomorpha</taxon>
        <taxon>Rhabditoidea</taxon>
        <taxon>Rhabditidae</taxon>
        <taxon>Peloderinae</taxon>
        <taxon>Caenorhabditis</taxon>
    </lineage>
</organism>
<reference evidence="4" key="2">
    <citation type="submission" date="2022-06" db="UniProtKB">
        <authorList>
            <consortium name="EnsemblMetazoa"/>
        </authorList>
    </citation>
    <scope>IDENTIFICATION</scope>
    <source>
        <strain evidence="4">DF5081</strain>
    </source>
</reference>
<accession>A0A8R1DPT3</accession>
<dbReference type="Gene3D" id="3.80.20.20">
    <property type="entry name" value="Receptor L-domain"/>
    <property type="match status" value="1"/>
</dbReference>
<dbReference type="SUPFAM" id="SSF52058">
    <property type="entry name" value="L domain-like"/>
    <property type="match status" value="1"/>
</dbReference>
<sequence length="211" mass="23943">MLSKVLIAWPLLFAVLIVPIDAIVKCNGSELSARSDFEVGLLTEKQCTHVIGDIFIMNLNFAKRMPCYWSVREVHGSIIIRNTSNLGDSVNFQNLRTINALDAPALVISKNYRLKLGIGARLGHVYTRNPTTYYIAHNWPRMMTESQHYTLYNAAAKDRPVFFADYFFQTTPCAETAYKTLAAIFGCVSFLVAIVLIFWACYGRRPKDLKY</sequence>
<dbReference type="InterPro" id="IPR036941">
    <property type="entry name" value="Rcpt_L-dom_sf"/>
</dbReference>
<keyword evidence="2" id="KW-0732">Signal</keyword>
<dbReference type="Proteomes" id="UP000005237">
    <property type="component" value="Unassembled WGS sequence"/>
</dbReference>
<dbReference type="Pfam" id="PF01030">
    <property type="entry name" value="Recep_L_domain"/>
    <property type="match status" value="1"/>
</dbReference>
<feature type="signal peptide" evidence="2">
    <location>
        <begin position="1"/>
        <end position="22"/>
    </location>
</feature>
<feature type="domain" description="Receptor L-domain" evidence="3">
    <location>
        <begin position="46"/>
        <end position="118"/>
    </location>
</feature>
<keyword evidence="5" id="KW-1185">Reference proteome</keyword>
<name>A0A8R1DPT3_CAEJA</name>
<proteinExistence type="predicted"/>